<dbReference type="EMBL" id="FZQA01000004">
    <property type="protein sequence ID" value="SNT74086.1"/>
    <property type="molecule type" value="Genomic_DNA"/>
</dbReference>
<evidence type="ECO:0000256" key="1">
    <source>
        <dbReference type="SAM" id="Phobius"/>
    </source>
</evidence>
<keyword evidence="1" id="KW-1133">Transmembrane helix</keyword>
<evidence type="ECO:0008006" key="4">
    <source>
        <dbReference type="Google" id="ProtNLM"/>
    </source>
</evidence>
<dbReference type="AlphaFoldDB" id="A0A239PVW3"/>
<feature type="transmembrane region" description="Helical" evidence="1">
    <location>
        <begin position="17"/>
        <end position="39"/>
    </location>
</feature>
<dbReference type="Proteomes" id="UP000198346">
    <property type="component" value="Unassembled WGS sequence"/>
</dbReference>
<dbReference type="Pfam" id="PF14110">
    <property type="entry name" value="DUF4282"/>
    <property type="match status" value="1"/>
</dbReference>
<organism evidence="2 3">
    <name type="scientific">Amphiplicatus metriothermophilus</name>
    <dbReference type="NCBI Taxonomy" id="1519374"/>
    <lineage>
        <taxon>Bacteria</taxon>
        <taxon>Pseudomonadati</taxon>
        <taxon>Pseudomonadota</taxon>
        <taxon>Alphaproteobacteria</taxon>
        <taxon>Parvularculales</taxon>
        <taxon>Parvularculaceae</taxon>
        <taxon>Amphiplicatus</taxon>
    </lineage>
</organism>
<dbReference type="RefSeq" id="WP_089412464.1">
    <property type="nucleotide sequence ID" value="NZ_FZQA01000004.1"/>
</dbReference>
<keyword evidence="1" id="KW-0472">Membrane</keyword>
<name>A0A239PVW3_9PROT</name>
<proteinExistence type="predicted"/>
<evidence type="ECO:0000313" key="3">
    <source>
        <dbReference type="Proteomes" id="UP000198346"/>
    </source>
</evidence>
<accession>A0A239PVW3</accession>
<feature type="transmembrane region" description="Helical" evidence="1">
    <location>
        <begin position="51"/>
        <end position="69"/>
    </location>
</feature>
<dbReference type="InterPro" id="IPR025557">
    <property type="entry name" value="DUF4282"/>
</dbReference>
<keyword evidence="1" id="KW-0812">Transmembrane</keyword>
<gene>
    <name evidence="2" type="ORF">SAMN06297382_1990</name>
</gene>
<evidence type="ECO:0000313" key="2">
    <source>
        <dbReference type="EMBL" id="SNT74086.1"/>
    </source>
</evidence>
<sequence>MFLLGFKRFIAPSVIKFFYYLALFVAVLSALGVVLYALVEMRTLGAPQAGAMIAGAAIGAPIFILLMRFSTEMWLVLFEINSRLGQIRDKL</sequence>
<protein>
    <recommendedName>
        <fullName evidence="4">DUF4282 domain-containing protein</fullName>
    </recommendedName>
</protein>
<keyword evidence="3" id="KW-1185">Reference proteome</keyword>
<reference evidence="2 3" key="1">
    <citation type="submission" date="2017-07" db="EMBL/GenBank/DDBJ databases">
        <authorList>
            <person name="Sun Z.S."/>
            <person name="Albrecht U."/>
            <person name="Echele G."/>
            <person name="Lee C.C."/>
        </authorList>
    </citation>
    <scope>NUCLEOTIDE SEQUENCE [LARGE SCALE GENOMIC DNA]</scope>
    <source>
        <strain evidence="2 3">CGMCC 1.12710</strain>
    </source>
</reference>